<organismHost>
    <name type="scientific">Oryza nivara</name>
    <name type="common">Indian wild rice</name>
    <name type="synonym">Oryza sativa f. spontanea</name>
    <dbReference type="NCBI Taxonomy" id="4536"/>
</organismHost>
<reference evidence="2" key="1">
    <citation type="submission" date="2010-04" db="EMBL/GenBank/DDBJ databases">
        <title>Phylogenetic evidence for origin and evolution of rice rigged stunt virus.</title>
        <authorList>
            <person name="Chen Q."/>
            <person name="Wu M.A."/>
            <person name="Wu Z.J."/>
            <person name="Xie L.H."/>
        </authorList>
    </citation>
    <scope>NUCLEOTIDE SEQUENCE</scope>
    <source>
        <strain evidence="2">CT</strain>
    </source>
</reference>
<dbReference type="InterPro" id="IPR008580">
    <property type="entry name" value="PPPDE_dom"/>
</dbReference>
<organism evidence="2">
    <name type="scientific">Rice ragged stunt virus</name>
    <name type="common">RRSV</name>
    <dbReference type="NCBI Taxonomy" id="42475"/>
    <lineage>
        <taxon>Viruses</taxon>
        <taxon>Riboviria</taxon>
        <taxon>Orthornavirae</taxon>
        <taxon>Duplornaviricota</taxon>
        <taxon>Resentoviricetes</taxon>
        <taxon>Reovirales</taxon>
        <taxon>Spinareoviridae</taxon>
        <taxon>Oryzavirus</taxon>
        <taxon>Oryzavirus oryzae</taxon>
    </lineage>
</organism>
<organismHost>
    <name type="scientific">Oryza latifolia</name>
    <dbReference type="NCBI Taxonomy" id="4534"/>
</organismHost>
<proteinExistence type="predicted"/>
<name>F4YTS6_RRSV</name>
<feature type="domain" description="PPPDE" evidence="1">
    <location>
        <begin position="1005"/>
        <end position="1221"/>
    </location>
</feature>
<evidence type="ECO:0000313" key="2">
    <source>
        <dbReference type="EMBL" id="AEC32881.1"/>
    </source>
</evidence>
<evidence type="ECO:0000259" key="1">
    <source>
        <dbReference type="PROSITE" id="PS51858"/>
    </source>
</evidence>
<organismHost>
    <name type="scientific">Oryza rufipogon</name>
    <name type="common">Brownbeard rice</name>
    <name type="synonym">Asian wild rice</name>
    <dbReference type="NCBI Taxonomy" id="4529"/>
</organismHost>
<sequence length="1236" mass="137790">MEQRQYILDLVRRELTDTPQTQDLQKLTERINSLEKTITQLGTLLLGPNSTTAHEVSSLATAMQKVLYYNRAKAAISDFIMAIPRYPLYSYYSNDDIDDYHLAVVNRKPILPQFRYLGLMFGKPATGIQPYNFEVSFNLSKVEQTLISELAPTESQVIEDMRRDSTMLLKAEGRYDKSLNVFTVLITIITSNKLIYSQRLNIPGHRVTSFELMIIANAVHTTVFEPAKVTKLPVVNGDIVYNEYHFEIRVQDMSTLPSPAFHARTIQSIKKTWRNADFSTGQLSAEDATYEPKMSGAEDVVIPHVYGLAESCEILTISDVYESVYNFESLCYCYSKKSGMEMAVRMMMLALELMRDDYKQVNSIYDVDHQTSESVGILAGITEGLLANAKAIALLVKHAVLSEELQINLNSIEQSYSRLVPLVPIYVTFDHVGTYSKGDASIRDEPFSLTGLQLPMFAEGLSNSTIKTKFKSTWSVEPNVFGADHTIDCYESDDFIVLLKPKFAYWDHRYSHQPVSAVSYSDRGKSRTSYVLDCASSYNEESSLGYTSLFLAGRKAASPCALVNIPLNRSVKFESVSFLITSKRSVLPISGENLFGEIDMYIGRVRGTLNCNKFTSTEYIDRDGYKRYGLIGKCTGGSLLNASLSPLWVRLFCGGHKNADQIRFIGFSRTPVVGTLSGESLEVYPMPGSIGSSGTLSQSGRMSIYNDVTSLEVTLSVRHEASLETANVYAQSEIPGAALSTEIRDYIRQQNLYYSDLGLREEEAMIQGAVVMRTTFRGKLYVTKGTDSIPQSVYVWNTQLNDLAVAVKMTADLANAAEIRSKENQFRLNEMEQAVREIENQLLLSGIIDGLAALTGPATPVVKKAASLVFGAMKNMSRSGFRILAAGLTNSYFKTVMTHFLGTRKGVEVWRGLGSACAESSVMIKMSGKTKPIVKEGSTDLFLADKNFILADPIEFAKHNISTKYGGNVEQIGNVVSDSERLAVGGDLGSHVVTVFHRPLSILPEPLRTLLFKLSTSGLSKRDLSAREAWIRQTLHPTHSYATISYDYVLPKTGGNRRVLCFAGVGDPNPYNLPTGDKNVGIGSYMVEFDIIGLDKDTGVKVMRPVPWKQCGYTEEQVWSIYKTLGKEYRKVELKPYTVEDAWRVIAKSSHKRVLSDKAIISTPISYERQRAIEYMLSSHGFDYNLVLNNCQDFTRGLFDYARGGPVPDFIENDVRIAMIQSTSRHFAEVCSWGGV</sequence>
<dbReference type="Pfam" id="PF05903">
    <property type="entry name" value="Peptidase_C97"/>
    <property type="match status" value="1"/>
</dbReference>
<dbReference type="PROSITE" id="PS51858">
    <property type="entry name" value="PPPDE"/>
    <property type="match status" value="1"/>
</dbReference>
<protein>
    <submittedName>
        <fullName evidence="2">Structural protein</fullName>
    </submittedName>
</protein>
<accession>F4YTS6</accession>
<dbReference type="EMBL" id="HM125539">
    <property type="protein sequence ID" value="AEC32881.1"/>
    <property type="molecule type" value="Genomic_RNA"/>
</dbReference>
<dbReference type="GO" id="GO:0008233">
    <property type="term" value="F:peptidase activity"/>
    <property type="evidence" value="ECO:0007669"/>
    <property type="project" value="InterPro"/>
</dbReference>